<accession>A0AAW9K6Z8</accession>
<evidence type="ECO:0000313" key="2">
    <source>
        <dbReference type="Proteomes" id="UP001288944"/>
    </source>
</evidence>
<dbReference type="Proteomes" id="UP001288944">
    <property type="component" value="Unassembled WGS sequence"/>
</dbReference>
<comment type="caution">
    <text evidence="1">The sequence shown here is derived from an EMBL/GenBank/DDBJ whole genome shotgun (WGS) entry which is preliminary data.</text>
</comment>
<gene>
    <name evidence="1" type="ORF">GNF83_14420</name>
</gene>
<dbReference type="AlphaFoldDB" id="A0AAW9K6Z8"/>
<feature type="non-terminal residue" evidence="1">
    <location>
        <position position="1"/>
    </location>
</feature>
<sequence>LLHRANVTVEYSNRQVLSKDELCKMLYRRLEEQAGIHVRLLDYTHEHRYEEKYFFGDNTSEFVRYALGADETSRIYKLGCVHEKRSSGVEKLNMMGGFHLEDLMFYRNGKVYYEHYVQNGYTFHGIDPDQLPVLR</sequence>
<reference evidence="1" key="1">
    <citation type="submission" date="2019-11" db="EMBL/GenBank/DDBJ databases">
        <title>Characterization of Clostridium perfringens isolates from swine manure treated agricultural soils.</title>
        <authorList>
            <person name="Wushke S.T."/>
        </authorList>
    </citation>
    <scope>NUCLEOTIDE SEQUENCE</scope>
    <source>
        <strain evidence="1">X62</strain>
    </source>
</reference>
<organism evidence="1 2">
    <name type="scientific">Clostridium perfringens</name>
    <dbReference type="NCBI Taxonomy" id="1502"/>
    <lineage>
        <taxon>Bacteria</taxon>
        <taxon>Bacillati</taxon>
        <taxon>Bacillota</taxon>
        <taxon>Clostridia</taxon>
        <taxon>Eubacteriales</taxon>
        <taxon>Clostridiaceae</taxon>
        <taxon>Clostridium</taxon>
    </lineage>
</organism>
<name>A0AAW9K6Z8_CLOPF</name>
<protein>
    <submittedName>
        <fullName evidence="1">Transcription initiation factor TFIID</fullName>
    </submittedName>
</protein>
<dbReference type="EMBL" id="WNUR01000115">
    <property type="protein sequence ID" value="MDZ7542386.1"/>
    <property type="molecule type" value="Genomic_DNA"/>
</dbReference>
<evidence type="ECO:0000313" key="1">
    <source>
        <dbReference type="EMBL" id="MDZ7542386.1"/>
    </source>
</evidence>
<proteinExistence type="predicted"/>